<evidence type="ECO:0000313" key="1">
    <source>
        <dbReference type="EMBL" id="EWY41856.1"/>
    </source>
</evidence>
<gene>
    <name evidence="1" type="ORF">N825_24795</name>
</gene>
<name>W9HAT9_9PROT</name>
<dbReference type="EMBL" id="AVFL01000003">
    <property type="protein sequence ID" value="EWY41856.1"/>
    <property type="molecule type" value="Genomic_DNA"/>
</dbReference>
<accession>W9HAT9</accession>
<keyword evidence="2" id="KW-1185">Reference proteome</keyword>
<evidence type="ECO:0000313" key="2">
    <source>
        <dbReference type="Proteomes" id="UP000019486"/>
    </source>
</evidence>
<sequence length="39" mass="4242">MGFEVEHVVGRQTGVAGNDNQIDLRSILSVVTPYQPNSL</sequence>
<dbReference type="AlphaFoldDB" id="W9HAT9"/>
<comment type="caution">
    <text evidence="1">The sequence shown here is derived from an EMBL/GenBank/DDBJ whole genome shotgun (WGS) entry which is preliminary data.</text>
</comment>
<dbReference type="STRING" id="1385369.N825_24795"/>
<proteinExistence type="predicted"/>
<reference evidence="1 2" key="1">
    <citation type="submission" date="2013-08" db="EMBL/GenBank/DDBJ databases">
        <title>The genome sequence of Skermanella stibiiresistens.</title>
        <authorList>
            <person name="Zhu W."/>
            <person name="Wang G."/>
        </authorList>
    </citation>
    <scope>NUCLEOTIDE SEQUENCE [LARGE SCALE GENOMIC DNA]</scope>
    <source>
        <strain evidence="1 2">SB22</strain>
    </source>
</reference>
<protein>
    <submittedName>
        <fullName evidence="1">Uncharacterized protein</fullName>
    </submittedName>
</protein>
<dbReference type="Proteomes" id="UP000019486">
    <property type="component" value="Unassembled WGS sequence"/>
</dbReference>
<organism evidence="1 2">
    <name type="scientific">Skermanella stibiiresistens SB22</name>
    <dbReference type="NCBI Taxonomy" id="1385369"/>
    <lineage>
        <taxon>Bacteria</taxon>
        <taxon>Pseudomonadati</taxon>
        <taxon>Pseudomonadota</taxon>
        <taxon>Alphaproteobacteria</taxon>
        <taxon>Rhodospirillales</taxon>
        <taxon>Azospirillaceae</taxon>
        <taxon>Skermanella</taxon>
    </lineage>
</organism>